<dbReference type="GO" id="GO:0000139">
    <property type="term" value="C:Golgi membrane"/>
    <property type="evidence" value="ECO:0007669"/>
    <property type="project" value="UniProtKB-SubCell"/>
</dbReference>
<name>A0A7D9HH01_PARCT</name>
<keyword evidence="7" id="KW-0472">Membrane</keyword>
<reference evidence="9" key="1">
    <citation type="submission" date="2020-04" db="EMBL/GenBank/DDBJ databases">
        <authorList>
            <person name="Alioto T."/>
            <person name="Alioto T."/>
            <person name="Gomez Garrido J."/>
        </authorList>
    </citation>
    <scope>NUCLEOTIDE SEQUENCE</scope>
    <source>
        <strain evidence="9">A484AB</strain>
    </source>
</reference>
<evidence type="ECO:0000313" key="9">
    <source>
        <dbReference type="EMBL" id="CAB3982446.1"/>
    </source>
</evidence>
<dbReference type="PANTHER" id="PTHR12892">
    <property type="entry name" value="FGF RECEPTOR ACTIVATING PROTEIN 1"/>
    <property type="match status" value="1"/>
</dbReference>
<dbReference type="GO" id="GO:0005789">
    <property type="term" value="C:endoplasmic reticulum membrane"/>
    <property type="evidence" value="ECO:0007669"/>
    <property type="project" value="TreeGrafter"/>
</dbReference>
<evidence type="ECO:0000256" key="6">
    <source>
        <dbReference type="ARBA" id="ARBA00023034"/>
    </source>
</evidence>
<dbReference type="Proteomes" id="UP001152795">
    <property type="component" value="Unassembled WGS sequence"/>
</dbReference>
<keyword evidence="3" id="KW-0337">GPI-anchor biosynthesis</keyword>
<evidence type="ECO:0000313" key="10">
    <source>
        <dbReference type="Proteomes" id="UP001152795"/>
    </source>
</evidence>
<organism evidence="9 10">
    <name type="scientific">Paramuricea clavata</name>
    <name type="common">Red gorgonian</name>
    <name type="synonym">Violescent sea-whip</name>
    <dbReference type="NCBI Taxonomy" id="317549"/>
    <lineage>
        <taxon>Eukaryota</taxon>
        <taxon>Metazoa</taxon>
        <taxon>Cnidaria</taxon>
        <taxon>Anthozoa</taxon>
        <taxon>Octocorallia</taxon>
        <taxon>Malacalcyonacea</taxon>
        <taxon>Plexauridae</taxon>
        <taxon>Paramuricea</taxon>
    </lineage>
</organism>
<dbReference type="OrthoDB" id="68581at2759"/>
<accession>A0A7D9HH01</accession>
<comment type="subcellular location">
    <subcellularLocation>
        <location evidence="1">Golgi apparatus membrane</location>
        <topology evidence="1">Multi-pass membrane protein</topology>
    </subcellularLocation>
</comment>
<dbReference type="InterPro" id="IPR019402">
    <property type="entry name" value="CWH43_N"/>
</dbReference>
<keyword evidence="6" id="KW-0333">Golgi apparatus</keyword>
<sequence length="102" mass="12184">MVCSMCYMLTTCILFKWTSNKPMTNEEEQSFKRKIYLMITNYSSFALAVYFYFRHNWYCEPGIYSYFSLCEYVTVVTNIWFHSTAIDDLKGLYFIIGHVHSS</sequence>
<feature type="domain" description="CWH43-like N-terminal" evidence="8">
    <location>
        <begin position="1"/>
        <end position="91"/>
    </location>
</feature>
<gene>
    <name evidence="9" type="ORF">PACLA_8A023081</name>
</gene>
<dbReference type="GO" id="GO:0006506">
    <property type="term" value="P:GPI anchor biosynthetic process"/>
    <property type="evidence" value="ECO:0007669"/>
    <property type="project" value="UniProtKB-KW"/>
</dbReference>
<evidence type="ECO:0000256" key="7">
    <source>
        <dbReference type="ARBA" id="ARBA00023136"/>
    </source>
</evidence>
<comment type="caution">
    <text evidence="9">The sequence shown here is derived from an EMBL/GenBank/DDBJ whole genome shotgun (WGS) entry which is preliminary data.</text>
</comment>
<keyword evidence="10" id="KW-1185">Reference proteome</keyword>
<evidence type="ECO:0000256" key="4">
    <source>
        <dbReference type="ARBA" id="ARBA00022692"/>
    </source>
</evidence>
<evidence type="ECO:0000256" key="2">
    <source>
        <dbReference type="ARBA" id="ARBA00007414"/>
    </source>
</evidence>
<dbReference type="AlphaFoldDB" id="A0A7D9HH01"/>
<evidence type="ECO:0000256" key="3">
    <source>
        <dbReference type="ARBA" id="ARBA00022502"/>
    </source>
</evidence>
<protein>
    <submittedName>
        <fullName evidence="9">Post-GPI attachment to s factor 2-like isoform X1</fullName>
    </submittedName>
</protein>
<proteinExistence type="inferred from homology"/>
<dbReference type="InterPro" id="IPR039545">
    <property type="entry name" value="PGAP2"/>
</dbReference>
<comment type="similarity">
    <text evidence="2">Belongs to the PGAP2 family.</text>
</comment>
<keyword evidence="4" id="KW-0812">Transmembrane</keyword>
<dbReference type="PANTHER" id="PTHR12892:SF11">
    <property type="entry name" value="POST-GPI ATTACHMENT TO PROTEINS FACTOR 2"/>
    <property type="match status" value="1"/>
</dbReference>
<evidence type="ECO:0000256" key="5">
    <source>
        <dbReference type="ARBA" id="ARBA00022989"/>
    </source>
</evidence>
<keyword evidence="5" id="KW-1133">Transmembrane helix</keyword>
<dbReference type="Pfam" id="PF10277">
    <property type="entry name" value="Frag1"/>
    <property type="match status" value="1"/>
</dbReference>
<evidence type="ECO:0000259" key="8">
    <source>
        <dbReference type="Pfam" id="PF10277"/>
    </source>
</evidence>
<evidence type="ECO:0000256" key="1">
    <source>
        <dbReference type="ARBA" id="ARBA00004653"/>
    </source>
</evidence>
<dbReference type="EMBL" id="CACRXK020000501">
    <property type="protein sequence ID" value="CAB3982446.1"/>
    <property type="molecule type" value="Genomic_DNA"/>
</dbReference>